<dbReference type="EMBL" id="MU003726">
    <property type="protein sequence ID" value="KAF2802019.1"/>
    <property type="molecule type" value="Genomic_DNA"/>
</dbReference>
<dbReference type="RefSeq" id="XP_033568983.1">
    <property type="nucleotide sequence ID" value="XM_033713368.1"/>
</dbReference>
<dbReference type="GeneID" id="54454261"/>
<gene>
    <name evidence="1 3" type="ORF">BDZ99DRAFT_212762</name>
</gene>
<reference evidence="3" key="2">
    <citation type="submission" date="2020-04" db="EMBL/GenBank/DDBJ databases">
        <authorList>
            <consortium name="NCBI Genome Project"/>
        </authorList>
    </citation>
    <scope>NUCLEOTIDE SEQUENCE</scope>
    <source>
        <strain evidence="3">CBS 304.34</strain>
    </source>
</reference>
<reference evidence="1 3" key="1">
    <citation type="journal article" date="2020" name="Stud. Mycol.">
        <title>101 Dothideomycetes genomes: a test case for predicting lifestyles and emergence of pathogens.</title>
        <authorList>
            <person name="Haridas S."/>
            <person name="Albert R."/>
            <person name="Binder M."/>
            <person name="Bloem J."/>
            <person name="Labutti K."/>
            <person name="Salamov A."/>
            <person name="Andreopoulos B."/>
            <person name="Baker S."/>
            <person name="Barry K."/>
            <person name="Bills G."/>
            <person name="Bluhm B."/>
            <person name="Cannon C."/>
            <person name="Castanera R."/>
            <person name="Culley D."/>
            <person name="Daum C."/>
            <person name="Ezra D."/>
            <person name="Gonzalez J."/>
            <person name="Henrissat B."/>
            <person name="Kuo A."/>
            <person name="Liang C."/>
            <person name="Lipzen A."/>
            <person name="Lutzoni F."/>
            <person name="Magnuson J."/>
            <person name="Mondo S."/>
            <person name="Nolan M."/>
            <person name="Ohm R."/>
            <person name="Pangilinan J."/>
            <person name="Park H.-J."/>
            <person name="Ramirez L."/>
            <person name="Alfaro M."/>
            <person name="Sun H."/>
            <person name="Tritt A."/>
            <person name="Yoshinaga Y."/>
            <person name="Zwiers L.-H."/>
            <person name="Turgeon B."/>
            <person name="Goodwin S."/>
            <person name="Spatafora J."/>
            <person name="Crous P."/>
            <person name="Grigoriev I."/>
        </authorList>
    </citation>
    <scope>NUCLEOTIDE SEQUENCE</scope>
    <source>
        <strain evidence="1 3">CBS 304.34</strain>
    </source>
</reference>
<accession>A0A6A6Y046</accession>
<evidence type="ECO:0000313" key="1">
    <source>
        <dbReference type="EMBL" id="KAF2802019.1"/>
    </source>
</evidence>
<evidence type="ECO:0000313" key="3">
    <source>
        <dbReference type="RefSeq" id="XP_033568983.1"/>
    </source>
</evidence>
<name>A0A6A6Y046_9PEZI</name>
<keyword evidence="2" id="KW-1185">Reference proteome</keyword>
<reference evidence="3" key="3">
    <citation type="submission" date="2025-04" db="UniProtKB">
        <authorList>
            <consortium name="RefSeq"/>
        </authorList>
    </citation>
    <scope>IDENTIFICATION</scope>
    <source>
        <strain evidence="3">CBS 304.34</strain>
    </source>
</reference>
<dbReference type="AlphaFoldDB" id="A0A6A6Y046"/>
<proteinExistence type="predicted"/>
<dbReference type="Proteomes" id="UP000504636">
    <property type="component" value="Unplaced"/>
</dbReference>
<protein>
    <submittedName>
        <fullName evidence="1 3">Uncharacterized protein</fullName>
    </submittedName>
</protein>
<dbReference type="OrthoDB" id="5376804at2759"/>
<sequence>MECASLATQCSWEDFTTLGLCSDFRNVTNITTHNCKYQDHSDTTPYFCTFDFPGLNIGQNTTMGWGDPGEAFSGQSFLSTTASAYLSAA</sequence>
<evidence type="ECO:0000313" key="2">
    <source>
        <dbReference type="Proteomes" id="UP000504636"/>
    </source>
</evidence>
<organism evidence="1">
    <name type="scientific">Mytilinidion resinicola</name>
    <dbReference type="NCBI Taxonomy" id="574789"/>
    <lineage>
        <taxon>Eukaryota</taxon>
        <taxon>Fungi</taxon>
        <taxon>Dikarya</taxon>
        <taxon>Ascomycota</taxon>
        <taxon>Pezizomycotina</taxon>
        <taxon>Dothideomycetes</taxon>
        <taxon>Pleosporomycetidae</taxon>
        <taxon>Mytilinidiales</taxon>
        <taxon>Mytilinidiaceae</taxon>
        <taxon>Mytilinidion</taxon>
    </lineage>
</organism>